<evidence type="ECO:0000313" key="3">
    <source>
        <dbReference type="Proteomes" id="UP000515908"/>
    </source>
</evidence>
<gene>
    <name evidence="2" type="ORF">ADEAN_000245900</name>
</gene>
<keyword evidence="1" id="KW-0472">Membrane</keyword>
<evidence type="ECO:0000256" key="1">
    <source>
        <dbReference type="SAM" id="Phobius"/>
    </source>
</evidence>
<feature type="transmembrane region" description="Helical" evidence="1">
    <location>
        <begin position="85"/>
        <end position="105"/>
    </location>
</feature>
<dbReference type="EMBL" id="LR877148">
    <property type="protein sequence ID" value="CAD2215006.1"/>
    <property type="molecule type" value="Genomic_DNA"/>
</dbReference>
<sequence>MAFFRNLLRYVGLILILAIYVVSGLHKIMDPSVGAAMLAKSNFPKMIAPLGVVLGMEEFIYVIQATGVIFLSFSLFILLGVGRSFFSFLMAIGTIIITVAFFVNLDDPLNVTEENGIHIMQNLGLVGGFLFVAGSGHRSQKYSKAHQEAQHNAKKNH</sequence>
<dbReference type="VEuPathDB" id="TriTrypDB:ADEAN_000245900"/>
<evidence type="ECO:0000313" key="2">
    <source>
        <dbReference type="EMBL" id="CAD2215006.1"/>
    </source>
</evidence>
<evidence type="ECO:0008006" key="4">
    <source>
        <dbReference type="Google" id="ProtNLM"/>
    </source>
</evidence>
<dbReference type="AlphaFoldDB" id="A0A7G2C5I7"/>
<feature type="transmembrane region" description="Helical" evidence="1">
    <location>
        <begin position="59"/>
        <end position="78"/>
    </location>
</feature>
<organism evidence="2 3">
    <name type="scientific">Angomonas deanei</name>
    <dbReference type="NCBI Taxonomy" id="59799"/>
    <lineage>
        <taxon>Eukaryota</taxon>
        <taxon>Discoba</taxon>
        <taxon>Euglenozoa</taxon>
        <taxon>Kinetoplastea</taxon>
        <taxon>Metakinetoplastina</taxon>
        <taxon>Trypanosomatida</taxon>
        <taxon>Trypanosomatidae</taxon>
        <taxon>Strigomonadinae</taxon>
        <taxon>Angomonas</taxon>
    </lineage>
</organism>
<dbReference type="Proteomes" id="UP000515908">
    <property type="component" value="Chromosome 04"/>
</dbReference>
<feature type="transmembrane region" description="Helical" evidence="1">
    <location>
        <begin position="7"/>
        <end position="29"/>
    </location>
</feature>
<keyword evidence="1" id="KW-0812">Transmembrane</keyword>
<protein>
    <recommendedName>
        <fullName evidence="4">DoxX</fullName>
    </recommendedName>
</protein>
<feature type="transmembrane region" description="Helical" evidence="1">
    <location>
        <begin position="117"/>
        <end position="134"/>
    </location>
</feature>
<name>A0A7G2C5I7_9TRYP</name>
<keyword evidence="1" id="KW-1133">Transmembrane helix</keyword>
<reference evidence="2 3" key="1">
    <citation type="submission" date="2020-08" db="EMBL/GenBank/DDBJ databases">
        <authorList>
            <person name="Newling K."/>
            <person name="Davey J."/>
            <person name="Forrester S."/>
        </authorList>
    </citation>
    <scope>NUCLEOTIDE SEQUENCE [LARGE SCALE GENOMIC DNA]</scope>
    <source>
        <strain evidence="3">Crithidia deanei Carvalho (ATCC PRA-265)</strain>
    </source>
</reference>
<proteinExistence type="predicted"/>
<keyword evidence="3" id="KW-1185">Reference proteome</keyword>
<accession>A0A7G2C5I7</accession>